<keyword evidence="2" id="KW-0805">Transcription regulation</keyword>
<feature type="domain" description="Velvet" evidence="6">
    <location>
        <begin position="100"/>
        <end position="281"/>
    </location>
</feature>
<accession>A0ABR2VWW0</accession>
<dbReference type="InterPro" id="IPR038491">
    <property type="entry name" value="Velvet_dom_sf"/>
</dbReference>
<dbReference type="PANTHER" id="PTHR33572">
    <property type="entry name" value="SPORE DEVELOPMENT REGULATOR VOSA"/>
    <property type="match status" value="1"/>
</dbReference>
<keyword evidence="4" id="KW-0539">Nucleus</keyword>
<feature type="compositionally biased region" description="Basic and acidic residues" evidence="5">
    <location>
        <begin position="11"/>
        <end position="38"/>
    </location>
</feature>
<keyword evidence="3" id="KW-0804">Transcription</keyword>
<gene>
    <name evidence="7" type="ORF">K7432_009560</name>
</gene>
<dbReference type="InterPro" id="IPR037525">
    <property type="entry name" value="Velvet_dom"/>
</dbReference>
<evidence type="ECO:0000256" key="3">
    <source>
        <dbReference type="ARBA" id="ARBA00023163"/>
    </source>
</evidence>
<feature type="region of interest" description="Disordered" evidence="5">
    <location>
        <begin position="1"/>
        <end position="60"/>
    </location>
</feature>
<evidence type="ECO:0000313" key="8">
    <source>
        <dbReference type="Proteomes" id="UP001479436"/>
    </source>
</evidence>
<dbReference type="PROSITE" id="PS51821">
    <property type="entry name" value="VELVET"/>
    <property type="match status" value="1"/>
</dbReference>
<comment type="caution">
    <text evidence="7">The sequence shown here is derived from an EMBL/GenBank/DDBJ whole genome shotgun (WGS) entry which is preliminary data.</text>
</comment>
<dbReference type="Gene3D" id="2.60.40.3960">
    <property type="entry name" value="Velvet domain"/>
    <property type="match status" value="1"/>
</dbReference>
<comment type="subcellular location">
    <subcellularLocation>
        <location evidence="1">Nucleus</location>
    </subcellularLocation>
</comment>
<evidence type="ECO:0000256" key="1">
    <source>
        <dbReference type="ARBA" id="ARBA00004123"/>
    </source>
</evidence>
<feature type="compositionally biased region" description="Polar residues" evidence="5">
    <location>
        <begin position="1"/>
        <end position="10"/>
    </location>
</feature>
<protein>
    <recommendedName>
        <fullName evidence="6">Velvet domain-containing protein</fullName>
    </recommendedName>
</protein>
<evidence type="ECO:0000259" key="6">
    <source>
        <dbReference type="PROSITE" id="PS51821"/>
    </source>
</evidence>
<name>A0ABR2VWW0_9FUNG</name>
<proteinExistence type="predicted"/>
<dbReference type="PANTHER" id="PTHR33572:SF3">
    <property type="entry name" value="VELVET COMPLEX SUBUNIT B"/>
    <property type="match status" value="1"/>
</dbReference>
<dbReference type="Proteomes" id="UP001479436">
    <property type="component" value="Unassembled WGS sequence"/>
</dbReference>
<evidence type="ECO:0000256" key="2">
    <source>
        <dbReference type="ARBA" id="ARBA00023015"/>
    </source>
</evidence>
<reference evidence="7 8" key="1">
    <citation type="submission" date="2023-04" db="EMBL/GenBank/DDBJ databases">
        <title>Genome of Basidiobolus ranarum AG-B5.</title>
        <authorList>
            <person name="Stajich J.E."/>
            <person name="Carter-House D."/>
            <person name="Gryganskyi A."/>
        </authorList>
    </citation>
    <scope>NUCLEOTIDE SEQUENCE [LARGE SCALE GENOMIC DNA]</scope>
    <source>
        <strain evidence="7 8">AG-B5</strain>
    </source>
</reference>
<sequence>MRPCFQNTDNIHQKAQDLTYSEKWEQGEGSTHRREYDRPPYPSPIAPGILGPSTSTPLYTSRQITTSGFSHSNISMNMHPSNYNLGSMRKNPSLQPEPENFKRSFELIVRQHPHHARMCGFGEKDRRPIDPPPIIQLVVRDQRGRVDTTAVQDPFYVLHVTLWSEDRQEERNIITSNSKCTRVLMGSLVASANLLKIPEGEQGCYFCFPDLSIRIEGRYCLKFNLIRLGGETPPMDSNSKILACAFSDAFTVFSAKKFPGMTESTELSKAFAKQGLKIPIRNDVRSRRSED</sequence>
<keyword evidence="8" id="KW-1185">Reference proteome</keyword>
<evidence type="ECO:0000313" key="7">
    <source>
        <dbReference type="EMBL" id="KAK9708576.1"/>
    </source>
</evidence>
<dbReference type="InterPro" id="IPR021740">
    <property type="entry name" value="Velvet"/>
</dbReference>
<organism evidence="7 8">
    <name type="scientific">Basidiobolus ranarum</name>
    <dbReference type="NCBI Taxonomy" id="34480"/>
    <lineage>
        <taxon>Eukaryota</taxon>
        <taxon>Fungi</taxon>
        <taxon>Fungi incertae sedis</taxon>
        <taxon>Zoopagomycota</taxon>
        <taxon>Entomophthoromycotina</taxon>
        <taxon>Basidiobolomycetes</taxon>
        <taxon>Basidiobolales</taxon>
        <taxon>Basidiobolaceae</taxon>
        <taxon>Basidiobolus</taxon>
    </lineage>
</organism>
<dbReference type="Pfam" id="PF11754">
    <property type="entry name" value="Velvet"/>
    <property type="match status" value="1"/>
</dbReference>
<evidence type="ECO:0000256" key="5">
    <source>
        <dbReference type="SAM" id="MobiDB-lite"/>
    </source>
</evidence>
<evidence type="ECO:0000256" key="4">
    <source>
        <dbReference type="ARBA" id="ARBA00023242"/>
    </source>
</evidence>
<dbReference type="EMBL" id="JASJQH010007472">
    <property type="protein sequence ID" value="KAK9708576.1"/>
    <property type="molecule type" value="Genomic_DNA"/>
</dbReference>